<comment type="similarity">
    <text evidence="1">Belongs to the heat shock protein 70 family.</text>
</comment>
<dbReference type="PANTHER" id="PTHR19375">
    <property type="entry name" value="HEAT SHOCK PROTEIN 70KDA"/>
    <property type="match status" value="1"/>
</dbReference>
<comment type="caution">
    <text evidence="5">The sequence shown here is derived from an EMBL/GenBank/DDBJ whole genome shotgun (WGS) entry which is preliminary data.</text>
</comment>
<evidence type="ECO:0000256" key="2">
    <source>
        <dbReference type="ARBA" id="ARBA00022741"/>
    </source>
</evidence>
<gene>
    <name evidence="5" type="ORF">ACFQ13_00735</name>
</gene>
<dbReference type="Gene3D" id="3.90.640.10">
    <property type="entry name" value="Actin, Chain A, domain 4"/>
    <property type="match status" value="1"/>
</dbReference>
<dbReference type="Pfam" id="PF00012">
    <property type="entry name" value="HSP70"/>
    <property type="match status" value="1"/>
</dbReference>
<dbReference type="PRINTS" id="PR00301">
    <property type="entry name" value="HEATSHOCK70"/>
</dbReference>
<keyword evidence="6" id="KW-1185">Reference proteome</keyword>
<dbReference type="InterPro" id="IPR013126">
    <property type="entry name" value="Hsp_70_fam"/>
</dbReference>
<name>A0ABW3KL02_9FLAO</name>
<keyword evidence="3" id="KW-0067">ATP-binding</keyword>
<keyword evidence="2" id="KW-0547">Nucleotide-binding</keyword>
<dbReference type="SUPFAM" id="SSF53067">
    <property type="entry name" value="Actin-like ATPase domain"/>
    <property type="match status" value="2"/>
</dbReference>
<feature type="region of interest" description="Disordered" evidence="4">
    <location>
        <begin position="826"/>
        <end position="847"/>
    </location>
</feature>
<organism evidence="5 6">
    <name type="scientific">Winogradskyella rapida</name>
    <dbReference type="NCBI Taxonomy" id="549701"/>
    <lineage>
        <taxon>Bacteria</taxon>
        <taxon>Pseudomonadati</taxon>
        <taxon>Bacteroidota</taxon>
        <taxon>Flavobacteriia</taxon>
        <taxon>Flavobacteriales</taxon>
        <taxon>Flavobacteriaceae</taxon>
        <taxon>Winogradskyella</taxon>
    </lineage>
</organism>
<dbReference type="InterPro" id="IPR043129">
    <property type="entry name" value="ATPase_NBD"/>
</dbReference>
<protein>
    <submittedName>
        <fullName evidence="5">Hsp70 family protein</fullName>
    </submittedName>
</protein>
<evidence type="ECO:0000256" key="3">
    <source>
        <dbReference type="ARBA" id="ARBA00022840"/>
    </source>
</evidence>
<dbReference type="RefSeq" id="WP_386113180.1">
    <property type="nucleotide sequence ID" value="NZ_JBHTKM010000001.1"/>
</dbReference>
<evidence type="ECO:0000313" key="6">
    <source>
        <dbReference type="Proteomes" id="UP001597086"/>
    </source>
</evidence>
<dbReference type="Gene3D" id="3.30.420.40">
    <property type="match status" value="2"/>
</dbReference>
<sequence length="847" mass="94453">MKRTTVDFGIDLGTTNSAISKMENGNPESIRTQTLKDTMPSCVYINRKKAIQVGDAAYNALKNEKLKAMKNWDSSKDNSFIEFKRTMGSDAVYESSNAERSFSSIELSAEVLKTLKSFEKDENINAVIITVPAAFKNNQIDATREAGRKAGFEQVGIITEPEAAAWVYGMNSENKDGFWLVFDFGGGTFDAALLKVTDGIRQVIDTEGDNYLGGKNLDEAIVDEIILPYLKENFVIDKLLEDDNKRKILRAAMKFYAEEIKKQLSFNAEANILTNLGDIPGEDDEGEEFELDFTVTEVELEKAIGPVFQNAIDISNKLLERNNLSGDRLSALILVGGPTYSPIVRRMLEQQICKPDTSVDPMTVVAKGASVYASTIKKEETTITADTSKIQLDITYEPTSVEEEEFVTMKILADKTEGDIPEKVFADISRGDGGWSSGKVEINAIGEIFTVQLKKGNSNSFTINLYDDKANKLECEPANFNIIQGGKGGSAVLPHNIGIEIQDISSGRLQFKTVTGLEKSKQLPASGNLSKLKTPRQIRPGMDEDFLEISIFQGEHGCQGSRAIHNHHVNTILITGSDLPSLLPENSEVDIEMKIDINQKITGLATFPHLAFTYEFECETKVDSVNDSKAGYLETEISKAKRDINSLKSKGIDSEDLIKTEKEIEEIEKHFNKNKEAADTQQQTIENLRKTLKTIDKLIGDREWPELEKELKNAFHSLEEVNREKGNEQTTKLVESIRPNVEQAIRDKDTKHTPKLIEEINQIAFELERLEHLIGFIFYMDREFDTINWRDRNAARHSIERGKTIISEGPSIDRLQPIINNLIDNGDFGKGGPDQGPNVPKGGILRG</sequence>
<proteinExistence type="inferred from homology"/>
<dbReference type="Proteomes" id="UP001597086">
    <property type="component" value="Unassembled WGS sequence"/>
</dbReference>
<evidence type="ECO:0000256" key="4">
    <source>
        <dbReference type="SAM" id="MobiDB-lite"/>
    </source>
</evidence>
<evidence type="ECO:0000256" key="1">
    <source>
        <dbReference type="ARBA" id="ARBA00007381"/>
    </source>
</evidence>
<dbReference type="PROSITE" id="PS00297">
    <property type="entry name" value="HSP70_1"/>
    <property type="match status" value="1"/>
</dbReference>
<accession>A0ABW3KL02</accession>
<dbReference type="EMBL" id="JBHTKM010000001">
    <property type="protein sequence ID" value="MFD1014429.1"/>
    <property type="molecule type" value="Genomic_DNA"/>
</dbReference>
<dbReference type="CDD" id="cd24029">
    <property type="entry name" value="ASKHA_NBD_HSP70_DnaK_HscA_HscC"/>
    <property type="match status" value="1"/>
</dbReference>
<dbReference type="InterPro" id="IPR018181">
    <property type="entry name" value="Heat_shock_70_CS"/>
</dbReference>
<reference evidence="6" key="1">
    <citation type="journal article" date="2019" name="Int. J. Syst. Evol. Microbiol.">
        <title>The Global Catalogue of Microorganisms (GCM) 10K type strain sequencing project: providing services to taxonomists for standard genome sequencing and annotation.</title>
        <authorList>
            <consortium name="The Broad Institute Genomics Platform"/>
            <consortium name="The Broad Institute Genome Sequencing Center for Infectious Disease"/>
            <person name="Wu L."/>
            <person name="Ma J."/>
        </authorList>
    </citation>
    <scope>NUCLEOTIDE SEQUENCE [LARGE SCALE GENOMIC DNA]</scope>
    <source>
        <strain evidence="6">CCUG 56098</strain>
    </source>
</reference>
<evidence type="ECO:0000313" key="5">
    <source>
        <dbReference type="EMBL" id="MFD1014429.1"/>
    </source>
</evidence>